<evidence type="ECO:0000313" key="3">
    <source>
        <dbReference type="RefSeq" id="XP_009757053.1"/>
    </source>
</evidence>
<protein>
    <submittedName>
        <fullName evidence="3">Rhodanese-like domain-containing protein 8, chloroplastic isoform X2</fullName>
    </submittedName>
</protein>
<dbReference type="InterPro" id="IPR040503">
    <property type="entry name" value="TRHO_N"/>
</dbReference>
<dbReference type="Gene3D" id="3.30.70.100">
    <property type="match status" value="1"/>
</dbReference>
<dbReference type="AlphaFoldDB" id="A0A1U7US62"/>
<gene>
    <name evidence="3" type="primary">LOC104209977</name>
</gene>
<dbReference type="Pfam" id="PF17773">
    <property type="entry name" value="UPF0176_N"/>
    <property type="match status" value="1"/>
</dbReference>
<reference evidence="3" key="2">
    <citation type="submission" date="2025-08" db="UniProtKB">
        <authorList>
            <consortium name="RefSeq"/>
        </authorList>
    </citation>
    <scope>IDENTIFICATION</scope>
    <source>
        <tissue evidence="3">Leaf</tissue>
    </source>
</reference>
<dbReference type="SUPFAM" id="SSF52821">
    <property type="entry name" value="Rhodanese/Cell cycle control phosphatase"/>
    <property type="match status" value="1"/>
</dbReference>
<feature type="domain" description="Rhodanese" evidence="1">
    <location>
        <begin position="216"/>
        <end position="293"/>
    </location>
</feature>
<reference evidence="2" key="1">
    <citation type="journal article" date="2013" name="Genome Biol.">
        <title>Reference genomes and transcriptomes of Nicotiana sylvestris and Nicotiana tomentosiformis.</title>
        <authorList>
            <person name="Sierro N."/>
            <person name="Battey J.N."/>
            <person name="Ouadi S."/>
            <person name="Bovet L."/>
            <person name="Goepfert S."/>
            <person name="Bakaher N."/>
            <person name="Peitsch M.C."/>
            <person name="Ivanov N.V."/>
        </authorList>
    </citation>
    <scope>NUCLEOTIDE SEQUENCE [LARGE SCALE GENOMIC DNA]</scope>
</reference>
<dbReference type="PANTHER" id="PTHR43268">
    <property type="entry name" value="THIOSULFATE SULFURTRANSFERASE/RHODANESE-LIKE DOMAIN-CONTAINING PROTEIN 2"/>
    <property type="match status" value="1"/>
</dbReference>
<accession>A0A1U7US62</accession>
<name>A0A1U7US62_NICSY</name>
<organism evidence="2 3">
    <name type="scientific">Nicotiana sylvestris</name>
    <name type="common">Wood tobacco</name>
    <name type="synonym">South American tobacco</name>
    <dbReference type="NCBI Taxonomy" id="4096"/>
    <lineage>
        <taxon>Eukaryota</taxon>
        <taxon>Viridiplantae</taxon>
        <taxon>Streptophyta</taxon>
        <taxon>Embryophyta</taxon>
        <taxon>Tracheophyta</taxon>
        <taxon>Spermatophyta</taxon>
        <taxon>Magnoliopsida</taxon>
        <taxon>eudicotyledons</taxon>
        <taxon>Gunneridae</taxon>
        <taxon>Pentapetalae</taxon>
        <taxon>asterids</taxon>
        <taxon>lamiids</taxon>
        <taxon>Solanales</taxon>
        <taxon>Solanaceae</taxon>
        <taxon>Nicotianoideae</taxon>
        <taxon>Nicotianeae</taxon>
        <taxon>Nicotiana</taxon>
    </lineage>
</organism>
<keyword evidence="2" id="KW-1185">Reference proteome</keyword>
<dbReference type="Proteomes" id="UP000189701">
    <property type="component" value="Unplaced"/>
</dbReference>
<dbReference type="InterPro" id="IPR020936">
    <property type="entry name" value="TrhO"/>
</dbReference>
<dbReference type="RefSeq" id="XP_009757053.1">
    <property type="nucleotide sequence ID" value="XM_009758751.1"/>
</dbReference>
<dbReference type="PANTHER" id="PTHR43268:SF3">
    <property type="entry name" value="RHODANESE-LIKE DOMAIN-CONTAINING PROTEIN 7-RELATED"/>
    <property type="match status" value="1"/>
</dbReference>
<dbReference type="InterPro" id="IPR036873">
    <property type="entry name" value="Rhodanese-like_dom_sf"/>
</dbReference>
<evidence type="ECO:0000259" key="1">
    <source>
        <dbReference type="PROSITE" id="PS50206"/>
    </source>
</evidence>
<evidence type="ECO:0000313" key="2">
    <source>
        <dbReference type="Proteomes" id="UP000189701"/>
    </source>
</evidence>
<dbReference type="Gene3D" id="3.40.250.10">
    <property type="entry name" value="Rhodanese-like domain"/>
    <property type="match status" value="1"/>
</dbReference>
<dbReference type="PROSITE" id="PS50206">
    <property type="entry name" value="RHODANESE_3"/>
    <property type="match status" value="1"/>
</dbReference>
<proteinExistence type="predicted"/>
<sequence>MSSFTVMKPFILASNEPTASFPKNLTAFLPNPKNTWTNRNSILPFVWQLKCKSLSSWKCKENVCTAALSSKEILDEEEFIVVNFYRFVFIKDPEEEVTKHLSFMEGRDVHGRIYLNQQGINAQYSGPKKDALAYVNWVREDLRFSDVLVQISPASNGHTFPRLKLRYKPSLVQLEGGISHLPLLDPSMRAEPLAPSEWRNRLEAVNNTNNSSHENINPSCILLDVRNGYEWDVGHFQGAQRPDVDCFRSTSFGQSDSEVIASDPLAAVDKERTDILMYCTGGIRCDVYSAILRCCEGCVKDLRGCCCSQCTSARRLRPVLTGHQRYQKWHNYRDFELQSL</sequence>
<dbReference type="InterPro" id="IPR001763">
    <property type="entry name" value="Rhodanese-like_dom"/>
</dbReference>